<reference evidence="1" key="1">
    <citation type="submission" date="2022-08" db="EMBL/GenBank/DDBJ databases">
        <authorList>
            <person name="Kallberg Y."/>
            <person name="Tangrot J."/>
            <person name="Rosling A."/>
        </authorList>
    </citation>
    <scope>NUCLEOTIDE SEQUENCE</scope>
    <source>
        <strain evidence="1">Wild A</strain>
    </source>
</reference>
<dbReference type="EMBL" id="CAMKVN010015083">
    <property type="protein sequence ID" value="CAI2196828.1"/>
    <property type="molecule type" value="Genomic_DNA"/>
</dbReference>
<feature type="non-terminal residue" evidence="1">
    <location>
        <position position="1"/>
    </location>
</feature>
<dbReference type="Proteomes" id="UP001153678">
    <property type="component" value="Unassembled WGS sequence"/>
</dbReference>
<gene>
    <name evidence="1" type="ORF">FWILDA_LOCUS17772</name>
</gene>
<protein>
    <submittedName>
        <fullName evidence="1">2043_t:CDS:1</fullName>
    </submittedName>
</protein>
<organism evidence="1 2">
    <name type="scientific">Funneliformis geosporum</name>
    <dbReference type="NCBI Taxonomy" id="1117311"/>
    <lineage>
        <taxon>Eukaryota</taxon>
        <taxon>Fungi</taxon>
        <taxon>Fungi incertae sedis</taxon>
        <taxon>Mucoromycota</taxon>
        <taxon>Glomeromycotina</taxon>
        <taxon>Glomeromycetes</taxon>
        <taxon>Glomerales</taxon>
        <taxon>Glomeraceae</taxon>
        <taxon>Funneliformis</taxon>
    </lineage>
</organism>
<evidence type="ECO:0000313" key="2">
    <source>
        <dbReference type="Proteomes" id="UP001153678"/>
    </source>
</evidence>
<proteinExistence type="predicted"/>
<dbReference type="AlphaFoldDB" id="A0A9W4T9A7"/>
<sequence length="54" mass="6088">NTNTIIGNILNHLYLPKIWYLVNSVAPALVKARTVVAVSPNSFKDQFQEFLSEL</sequence>
<keyword evidence="2" id="KW-1185">Reference proteome</keyword>
<comment type="caution">
    <text evidence="1">The sequence shown here is derived from an EMBL/GenBank/DDBJ whole genome shotgun (WGS) entry which is preliminary data.</text>
</comment>
<accession>A0A9W4T9A7</accession>
<evidence type="ECO:0000313" key="1">
    <source>
        <dbReference type="EMBL" id="CAI2196828.1"/>
    </source>
</evidence>
<name>A0A9W4T9A7_9GLOM</name>